<dbReference type="Pfam" id="PF00528">
    <property type="entry name" value="BPD_transp_1"/>
    <property type="match status" value="1"/>
</dbReference>
<evidence type="ECO:0000256" key="2">
    <source>
        <dbReference type="ARBA" id="ARBA00022448"/>
    </source>
</evidence>
<comment type="subcellular location">
    <subcellularLocation>
        <location evidence="1 7">Cell membrane</location>
        <topology evidence="1 7">Multi-pass membrane protein</topology>
    </subcellularLocation>
</comment>
<dbReference type="EMBL" id="CP118157">
    <property type="protein sequence ID" value="WOF23494.1"/>
    <property type="molecule type" value="Genomic_DNA"/>
</dbReference>
<keyword evidence="2 7" id="KW-0813">Transport</keyword>
<dbReference type="GO" id="GO:0005886">
    <property type="term" value="C:plasma membrane"/>
    <property type="evidence" value="ECO:0007669"/>
    <property type="project" value="UniProtKB-SubCell"/>
</dbReference>
<gene>
    <name evidence="9" type="ORF">N8K70_02100</name>
</gene>
<dbReference type="SUPFAM" id="SSF161098">
    <property type="entry name" value="MetI-like"/>
    <property type="match status" value="1"/>
</dbReference>
<accession>A0AA97FIX2</accession>
<feature type="transmembrane region" description="Helical" evidence="7">
    <location>
        <begin position="165"/>
        <end position="192"/>
    </location>
</feature>
<dbReference type="PANTHER" id="PTHR43163">
    <property type="entry name" value="DIPEPTIDE TRANSPORT SYSTEM PERMEASE PROTEIN DPPB-RELATED"/>
    <property type="match status" value="1"/>
</dbReference>
<evidence type="ECO:0000256" key="1">
    <source>
        <dbReference type="ARBA" id="ARBA00004651"/>
    </source>
</evidence>
<evidence type="ECO:0000313" key="10">
    <source>
        <dbReference type="Proteomes" id="UP001305498"/>
    </source>
</evidence>
<dbReference type="Pfam" id="PF19300">
    <property type="entry name" value="BPD_transp_1_N"/>
    <property type="match status" value="1"/>
</dbReference>
<keyword evidence="10" id="KW-1185">Reference proteome</keyword>
<reference evidence="9 10" key="1">
    <citation type="submission" date="2023-02" db="EMBL/GenBank/DDBJ databases">
        <title>Microbacterium betulae sp. nov., isolated from birch wood.</title>
        <authorList>
            <person name="Pasciak M."/>
            <person name="Pawlik K.J."/>
            <person name="Martynowski D."/>
            <person name="Laczmanski L."/>
            <person name="Ciekot J."/>
            <person name="Szponar B."/>
            <person name="Wojcik-Fatla A."/>
            <person name="Mackiewicz B."/>
            <person name="Farian E."/>
            <person name="Cholewa G."/>
            <person name="Cholewa A."/>
            <person name="Dutkiewicz J."/>
        </authorList>
    </citation>
    <scope>NUCLEOTIDE SEQUENCE [LARGE SCALE GENOMIC DNA]</scope>
    <source>
        <strain evidence="9 10">AB</strain>
    </source>
</reference>
<evidence type="ECO:0000256" key="7">
    <source>
        <dbReference type="RuleBase" id="RU363032"/>
    </source>
</evidence>
<evidence type="ECO:0000313" key="9">
    <source>
        <dbReference type="EMBL" id="WOF23494.1"/>
    </source>
</evidence>
<dbReference type="PROSITE" id="PS50928">
    <property type="entry name" value="ABC_TM1"/>
    <property type="match status" value="1"/>
</dbReference>
<evidence type="ECO:0000256" key="3">
    <source>
        <dbReference type="ARBA" id="ARBA00022475"/>
    </source>
</evidence>
<sequence length="345" mass="36364">MTAQAEHLSTRLSLQPVASAKTVGVLRLHRVGRTVLRLVGVFVPVFLLGTFATFLLGNLSGLSPAYLQLGESATPEQVAALEREWGLDRPFVVQYLDWFGSLLRGDLGNSWYNGQSISELLLGRAIVSLSASFLALVIGVVVGFALGVLAAAFRGRPVDRGVTAFTTLISTMPPFVVGIALVAVFAVSLGWLPSAGYLPLDAGLWPWLSHLLLPAIALSFDTIADVARQLRTGLVTASGENYVTGAIVRGLSPRRVFFVHVLRNGVSPAIAILGMKFPNLLGGAVVTEAIFGLAGYGVFASESALRGDVPAVQGVLVIAVVLVVTFNVIVNLILNRISPASARGV</sequence>
<evidence type="ECO:0000256" key="6">
    <source>
        <dbReference type="ARBA" id="ARBA00023136"/>
    </source>
</evidence>
<evidence type="ECO:0000256" key="5">
    <source>
        <dbReference type="ARBA" id="ARBA00022989"/>
    </source>
</evidence>
<keyword evidence="5 7" id="KW-1133">Transmembrane helix</keyword>
<dbReference type="Gene3D" id="1.10.3720.10">
    <property type="entry name" value="MetI-like"/>
    <property type="match status" value="1"/>
</dbReference>
<evidence type="ECO:0000259" key="8">
    <source>
        <dbReference type="PROSITE" id="PS50928"/>
    </source>
</evidence>
<dbReference type="InterPro" id="IPR035906">
    <property type="entry name" value="MetI-like_sf"/>
</dbReference>
<feature type="transmembrane region" description="Helical" evidence="7">
    <location>
        <begin position="35"/>
        <end position="57"/>
    </location>
</feature>
<dbReference type="KEGG" id="mbet:N8K70_02100"/>
<name>A0AA97FIX2_9MICO</name>
<dbReference type="PANTHER" id="PTHR43163:SF7">
    <property type="entry name" value="DIPEPTIDE-TRANSPORT INTEGRAL MEMBRANE PROTEIN ABC TRANSPORTER DPPB-RELATED"/>
    <property type="match status" value="1"/>
</dbReference>
<evidence type="ECO:0000256" key="4">
    <source>
        <dbReference type="ARBA" id="ARBA00022692"/>
    </source>
</evidence>
<feature type="transmembrane region" description="Helical" evidence="7">
    <location>
        <begin position="204"/>
        <end position="224"/>
    </location>
</feature>
<comment type="similarity">
    <text evidence="7">Belongs to the binding-protein-dependent transport system permease family.</text>
</comment>
<protein>
    <submittedName>
        <fullName evidence="9">ABC transporter permease</fullName>
    </submittedName>
</protein>
<dbReference type="AlphaFoldDB" id="A0AA97FIX2"/>
<keyword evidence="6 7" id="KW-0472">Membrane</keyword>
<proteinExistence type="inferred from homology"/>
<keyword evidence="4 7" id="KW-0812">Transmembrane</keyword>
<dbReference type="InterPro" id="IPR000515">
    <property type="entry name" value="MetI-like"/>
</dbReference>
<feature type="transmembrane region" description="Helical" evidence="7">
    <location>
        <begin position="125"/>
        <end position="153"/>
    </location>
</feature>
<feature type="transmembrane region" description="Helical" evidence="7">
    <location>
        <begin position="311"/>
        <end position="334"/>
    </location>
</feature>
<dbReference type="RefSeq" id="WP_317139966.1">
    <property type="nucleotide sequence ID" value="NZ_CP118157.1"/>
</dbReference>
<feature type="domain" description="ABC transmembrane type-1" evidence="8">
    <location>
        <begin position="125"/>
        <end position="334"/>
    </location>
</feature>
<dbReference type="GO" id="GO:0055085">
    <property type="term" value="P:transmembrane transport"/>
    <property type="evidence" value="ECO:0007669"/>
    <property type="project" value="InterPro"/>
</dbReference>
<dbReference type="InterPro" id="IPR045621">
    <property type="entry name" value="BPD_transp_1_N"/>
</dbReference>
<dbReference type="CDD" id="cd06261">
    <property type="entry name" value="TM_PBP2"/>
    <property type="match status" value="1"/>
</dbReference>
<dbReference type="Proteomes" id="UP001305498">
    <property type="component" value="Chromosome"/>
</dbReference>
<keyword evidence="3" id="KW-1003">Cell membrane</keyword>
<feature type="transmembrane region" description="Helical" evidence="7">
    <location>
        <begin position="280"/>
        <end position="299"/>
    </location>
</feature>
<organism evidence="9 10">
    <name type="scientific">Microbacterium betulae</name>
    <dbReference type="NCBI Taxonomy" id="2981139"/>
    <lineage>
        <taxon>Bacteria</taxon>
        <taxon>Bacillati</taxon>
        <taxon>Actinomycetota</taxon>
        <taxon>Actinomycetes</taxon>
        <taxon>Micrococcales</taxon>
        <taxon>Microbacteriaceae</taxon>
        <taxon>Microbacterium</taxon>
    </lineage>
</organism>